<evidence type="ECO:0000313" key="4">
    <source>
        <dbReference type="Proteomes" id="UP000661894"/>
    </source>
</evidence>
<feature type="transmembrane region" description="Helical" evidence="2">
    <location>
        <begin position="6"/>
        <end position="27"/>
    </location>
</feature>
<proteinExistence type="predicted"/>
<accession>A0ABR8Z333</accession>
<name>A0ABR8Z333_9MICO</name>
<dbReference type="Proteomes" id="UP000661894">
    <property type="component" value="Unassembled WGS sequence"/>
</dbReference>
<evidence type="ECO:0000256" key="2">
    <source>
        <dbReference type="SAM" id="Phobius"/>
    </source>
</evidence>
<evidence type="ECO:0000256" key="1">
    <source>
        <dbReference type="SAM" id="MobiDB-lite"/>
    </source>
</evidence>
<keyword evidence="2" id="KW-1133">Transmembrane helix</keyword>
<comment type="caution">
    <text evidence="3">The sequence shown here is derived from an EMBL/GenBank/DDBJ whole genome shotgun (WGS) entry which is preliminary data.</text>
</comment>
<sequence length="65" mass="7293">MDYVVALLPSIGLAIIFVVVLRAILFADRRERAAIREFENEMDNSASLVAHEDNTTRRDNSDSAN</sequence>
<feature type="region of interest" description="Disordered" evidence="1">
    <location>
        <begin position="46"/>
        <end position="65"/>
    </location>
</feature>
<keyword evidence="2" id="KW-0472">Membrane</keyword>
<evidence type="ECO:0008006" key="5">
    <source>
        <dbReference type="Google" id="ProtNLM"/>
    </source>
</evidence>
<reference evidence="3 4" key="1">
    <citation type="submission" date="2020-08" db="EMBL/GenBank/DDBJ databases">
        <title>A Genomic Blueprint of the Chicken Gut Microbiome.</title>
        <authorList>
            <person name="Gilroy R."/>
            <person name="Ravi A."/>
            <person name="Getino M."/>
            <person name="Pursley I."/>
            <person name="Horton D.L."/>
            <person name="Alikhan N.-F."/>
            <person name="Baker D."/>
            <person name="Gharbi K."/>
            <person name="Hall N."/>
            <person name="Watson M."/>
            <person name="Adriaenssens E.M."/>
            <person name="Foster-Nyarko E."/>
            <person name="Jarju S."/>
            <person name="Secka A."/>
            <person name="Antonio M."/>
            <person name="Oren A."/>
            <person name="Chaudhuri R."/>
            <person name="La Ragione R.M."/>
            <person name="Hildebrand F."/>
            <person name="Pallen M.J."/>
        </authorList>
    </citation>
    <scope>NUCLEOTIDE SEQUENCE [LARGE SCALE GENOMIC DNA]</scope>
    <source>
        <strain evidence="3 4">Sa1BUA1</strain>
    </source>
</reference>
<protein>
    <recommendedName>
        <fullName evidence="5">Cbb3-type cytochrome oxidase assembly protein CcoS</fullName>
    </recommendedName>
</protein>
<organism evidence="3 4">
    <name type="scientific">Oceanitalea stevensii</name>
    <dbReference type="NCBI Taxonomy" id="2763072"/>
    <lineage>
        <taxon>Bacteria</taxon>
        <taxon>Bacillati</taxon>
        <taxon>Actinomycetota</taxon>
        <taxon>Actinomycetes</taxon>
        <taxon>Micrococcales</taxon>
        <taxon>Bogoriellaceae</taxon>
        <taxon>Georgenia</taxon>
    </lineage>
</organism>
<keyword evidence="4" id="KW-1185">Reference proteome</keyword>
<dbReference type="RefSeq" id="WP_251839858.1">
    <property type="nucleotide sequence ID" value="NZ_JACSPO010000005.1"/>
</dbReference>
<keyword evidence="2" id="KW-0812">Transmembrane</keyword>
<evidence type="ECO:0000313" key="3">
    <source>
        <dbReference type="EMBL" id="MBD8062752.1"/>
    </source>
</evidence>
<dbReference type="EMBL" id="JACSPO010000005">
    <property type="protein sequence ID" value="MBD8062752.1"/>
    <property type="molecule type" value="Genomic_DNA"/>
</dbReference>
<feature type="compositionally biased region" description="Basic and acidic residues" evidence="1">
    <location>
        <begin position="50"/>
        <end position="65"/>
    </location>
</feature>
<gene>
    <name evidence="3" type="ORF">H9624_10480</name>
</gene>